<protein>
    <submittedName>
        <fullName evidence="1">None</fullName>
    </submittedName>
</protein>
<sequence>MFWLYSDTCVMTLRRAGSHETRLRSGMQPCGTSYLRRCVAGVGFDVGAWAASLGALRTSPSHSPHFFLVVLHRPFGVYILAVWRRRALFFSIPLQTTSCCG</sequence>
<organism evidence="1 2">
    <name type="scientific">Leptomonas seymouri</name>
    <dbReference type="NCBI Taxonomy" id="5684"/>
    <lineage>
        <taxon>Eukaryota</taxon>
        <taxon>Discoba</taxon>
        <taxon>Euglenozoa</taxon>
        <taxon>Kinetoplastea</taxon>
        <taxon>Metakinetoplastina</taxon>
        <taxon>Trypanosomatida</taxon>
        <taxon>Trypanosomatidae</taxon>
        <taxon>Leishmaniinae</taxon>
        <taxon>Leptomonas</taxon>
    </lineage>
</organism>
<name>A0A0N0P2Q5_LEPSE</name>
<evidence type="ECO:0000313" key="2">
    <source>
        <dbReference type="Proteomes" id="UP000038009"/>
    </source>
</evidence>
<gene>
    <name evidence="1" type="ORF">ABL78_7747</name>
</gene>
<proteinExistence type="predicted"/>
<dbReference type="AlphaFoldDB" id="A0A0N0P2Q5"/>
<accession>A0A0N0P2Q5</accession>
<dbReference type="EMBL" id="LJSK01000411">
    <property type="protein sequence ID" value="KPI83229.1"/>
    <property type="molecule type" value="Genomic_DNA"/>
</dbReference>
<reference evidence="1 2" key="1">
    <citation type="journal article" date="2015" name="PLoS Pathog.">
        <title>Leptomonas seymouri: Adaptations to the Dixenous Life Cycle Analyzed by Genome Sequencing, Transcriptome Profiling and Co-infection with Leishmania donovani.</title>
        <authorList>
            <person name="Kraeva N."/>
            <person name="Butenko A."/>
            <person name="Hlavacova J."/>
            <person name="Kostygov A."/>
            <person name="Myskova J."/>
            <person name="Grybchuk D."/>
            <person name="Lestinova T."/>
            <person name="Votypka J."/>
            <person name="Volf P."/>
            <person name="Opperdoes F."/>
            <person name="Flegontov P."/>
            <person name="Lukes J."/>
            <person name="Yurchenko V."/>
        </authorList>
    </citation>
    <scope>NUCLEOTIDE SEQUENCE [LARGE SCALE GENOMIC DNA]</scope>
    <source>
        <strain evidence="1 2">ATCC 30220</strain>
    </source>
</reference>
<comment type="caution">
    <text evidence="1">The sequence shown here is derived from an EMBL/GenBank/DDBJ whole genome shotgun (WGS) entry which is preliminary data.</text>
</comment>
<dbReference type="VEuPathDB" id="TriTrypDB:Lsey_0411_0040"/>
<keyword evidence="2" id="KW-1185">Reference proteome</keyword>
<dbReference type="Proteomes" id="UP000038009">
    <property type="component" value="Unassembled WGS sequence"/>
</dbReference>
<evidence type="ECO:0000313" key="1">
    <source>
        <dbReference type="EMBL" id="KPI83229.1"/>
    </source>
</evidence>